<proteinExistence type="predicted"/>
<evidence type="ECO:0000313" key="2">
    <source>
        <dbReference type="Proteomes" id="UP000182100"/>
    </source>
</evidence>
<keyword evidence="2" id="KW-1185">Reference proteome</keyword>
<evidence type="ECO:0000313" key="1">
    <source>
        <dbReference type="EMBL" id="SDD92205.1"/>
    </source>
</evidence>
<dbReference type="AlphaFoldDB" id="A0A1G6YRC6"/>
<dbReference type="RefSeq" id="WP_342342137.1">
    <property type="nucleotide sequence ID" value="NZ_FMZK01000013.1"/>
</dbReference>
<dbReference type="STRING" id="67344.SAMN05216505_113134"/>
<accession>A0A1G6YRC6</accession>
<dbReference type="EMBL" id="FMZK01000013">
    <property type="protein sequence ID" value="SDD92205.1"/>
    <property type="molecule type" value="Genomic_DNA"/>
</dbReference>
<reference evidence="2" key="1">
    <citation type="submission" date="2016-10" db="EMBL/GenBank/DDBJ databases">
        <authorList>
            <person name="Varghese N."/>
            <person name="Submissions S."/>
        </authorList>
    </citation>
    <scope>NUCLEOTIDE SEQUENCE [LARGE SCALE GENOMIC DNA]</scope>
    <source>
        <strain evidence="2">CGMCC 4.3504</strain>
    </source>
</reference>
<organism evidence="1 2">
    <name type="scientific">Streptomyces prasinopilosus</name>
    <dbReference type="NCBI Taxonomy" id="67344"/>
    <lineage>
        <taxon>Bacteria</taxon>
        <taxon>Bacillati</taxon>
        <taxon>Actinomycetota</taxon>
        <taxon>Actinomycetes</taxon>
        <taxon>Kitasatosporales</taxon>
        <taxon>Streptomycetaceae</taxon>
        <taxon>Streptomyces</taxon>
    </lineage>
</organism>
<name>A0A1G6YRC6_9ACTN</name>
<sequence length="116" mass="12690">MRLGPVRLPGETVVRRCAWGETLELEARVGASGTARIAVELRPWGRECLVIVDGHPLRGAGHRLRDPAGELLTRLHHRAVLARLTELCEAEAAAWERRRPLGQVVARAPGPDGVRA</sequence>
<dbReference type="Proteomes" id="UP000182100">
    <property type="component" value="Unassembled WGS sequence"/>
</dbReference>
<protein>
    <submittedName>
        <fullName evidence="1">Uncharacterized protein</fullName>
    </submittedName>
</protein>
<gene>
    <name evidence="1" type="ORF">SAMN05216505_113134</name>
</gene>